<proteinExistence type="predicted"/>
<evidence type="ECO:0008006" key="3">
    <source>
        <dbReference type="Google" id="ProtNLM"/>
    </source>
</evidence>
<name>A0ABT9W3P2_9BACI</name>
<dbReference type="Pfam" id="PF11392">
    <property type="entry name" value="AllH"/>
    <property type="match status" value="1"/>
</dbReference>
<dbReference type="InterPro" id="IPR021530">
    <property type="entry name" value="AllH-like"/>
</dbReference>
<evidence type="ECO:0000313" key="2">
    <source>
        <dbReference type="Proteomes" id="UP001235840"/>
    </source>
</evidence>
<keyword evidence="2" id="KW-1185">Reference proteome</keyword>
<dbReference type="RefSeq" id="WP_307396891.1">
    <property type="nucleotide sequence ID" value="NZ_BAAADK010000006.1"/>
</dbReference>
<comment type="caution">
    <text evidence="1">The sequence shown here is derived from an EMBL/GenBank/DDBJ whole genome shotgun (WGS) entry which is preliminary data.</text>
</comment>
<dbReference type="Proteomes" id="UP001235840">
    <property type="component" value="Unassembled WGS sequence"/>
</dbReference>
<reference evidence="1 2" key="1">
    <citation type="submission" date="2023-07" db="EMBL/GenBank/DDBJ databases">
        <title>Genomic Encyclopedia of Type Strains, Phase IV (KMG-IV): sequencing the most valuable type-strain genomes for metagenomic binning, comparative biology and taxonomic classification.</title>
        <authorList>
            <person name="Goeker M."/>
        </authorList>
    </citation>
    <scope>NUCLEOTIDE SEQUENCE [LARGE SCALE GENOMIC DNA]</scope>
    <source>
        <strain evidence="1 2">DSM 12751</strain>
    </source>
</reference>
<accession>A0ABT9W3P2</accession>
<dbReference type="EMBL" id="JAUSTY010000019">
    <property type="protein sequence ID" value="MDQ0167735.1"/>
    <property type="molecule type" value="Genomic_DNA"/>
</dbReference>
<evidence type="ECO:0000313" key="1">
    <source>
        <dbReference type="EMBL" id="MDQ0167735.1"/>
    </source>
</evidence>
<gene>
    <name evidence="1" type="ORF">J2S11_003662</name>
</gene>
<sequence>MNSEFNAECLTLSFDEGFKKLMDRGNAEAVSQVGIVHSVFNKVINFKDHKNQLHSLLHRDMDNGPYSIRVDRKGSCSFQDFLIHVNDAVYMSKDYLVIGNLFKLKLSRSRLWQPQPIKLDLNRAYDLLNKNIERYNQYLLVSGSSGGVKHYYLKNHLHLPVKHHPTLIEKELEKRILNFRWSVQNNGQALEEHINALLGFGNGLTPSGDDFLAGYILALNTVQRREASKILRKIKGLLGAQKLPTTDISITMLKATLEGKTREYIHQFICSLFDDDDSRMIRNTEQVLAIGSSSGTDLSIGISVGLSDFLEDSVK</sequence>
<organism evidence="1 2">
    <name type="scientific">Caldalkalibacillus horti</name>
    <dbReference type="NCBI Taxonomy" id="77523"/>
    <lineage>
        <taxon>Bacteria</taxon>
        <taxon>Bacillati</taxon>
        <taxon>Bacillota</taxon>
        <taxon>Bacilli</taxon>
        <taxon>Bacillales</taxon>
        <taxon>Bacillaceae</taxon>
        <taxon>Caldalkalibacillus</taxon>
    </lineage>
</organism>
<protein>
    <recommendedName>
        <fullName evidence="3">DUF2877 domain-containing protein</fullName>
    </recommendedName>
</protein>